<organism evidence="3 4">
    <name type="scientific">Niastella vici</name>
    <dbReference type="NCBI Taxonomy" id="1703345"/>
    <lineage>
        <taxon>Bacteria</taxon>
        <taxon>Pseudomonadati</taxon>
        <taxon>Bacteroidota</taxon>
        <taxon>Chitinophagia</taxon>
        <taxon>Chitinophagales</taxon>
        <taxon>Chitinophagaceae</taxon>
        <taxon>Niastella</taxon>
    </lineage>
</organism>
<proteinExistence type="predicted"/>
<evidence type="ECO:0000256" key="1">
    <source>
        <dbReference type="SAM" id="MobiDB-lite"/>
    </source>
</evidence>
<reference evidence="3 4" key="1">
    <citation type="submission" date="2016-03" db="EMBL/GenBank/DDBJ databases">
        <title>Niastella vici sp. nov., isolated from farmland soil.</title>
        <authorList>
            <person name="Chen L."/>
            <person name="Wang D."/>
            <person name="Yang S."/>
            <person name="Wang G."/>
        </authorList>
    </citation>
    <scope>NUCLEOTIDE SEQUENCE [LARGE SCALE GENOMIC DNA]</scope>
    <source>
        <strain evidence="3 4">DJ57</strain>
    </source>
</reference>
<comment type="caution">
    <text evidence="3">The sequence shown here is derived from an EMBL/GenBank/DDBJ whole genome shotgun (WGS) entry which is preliminary data.</text>
</comment>
<gene>
    <name evidence="3" type="ORF">A3860_31815</name>
</gene>
<dbReference type="Proteomes" id="UP000192796">
    <property type="component" value="Unassembled WGS sequence"/>
</dbReference>
<evidence type="ECO:0000313" key="4">
    <source>
        <dbReference type="Proteomes" id="UP000192796"/>
    </source>
</evidence>
<keyword evidence="4" id="KW-1185">Reference proteome</keyword>
<keyword evidence="2" id="KW-0732">Signal</keyword>
<accession>A0A1V9FT34</accession>
<name>A0A1V9FT34_9BACT</name>
<dbReference type="EMBL" id="LVYD01000057">
    <property type="protein sequence ID" value="OQP61515.1"/>
    <property type="molecule type" value="Genomic_DNA"/>
</dbReference>
<sequence>MKKLLICGLSIMMAMSVSAQYHGGYYYARPRISIGIGGYFPVYPYYGYSPFYGYPPLGYPYGYGYGYRYNRPAPSKLDLQIQEINNDYNHQIWEVRHDKSIKRKERKKQIHELEHERDKAIIQAKKSYYEKPPQPARRHNFNSNND</sequence>
<evidence type="ECO:0000313" key="3">
    <source>
        <dbReference type="EMBL" id="OQP61515.1"/>
    </source>
</evidence>
<evidence type="ECO:0000256" key="2">
    <source>
        <dbReference type="SAM" id="SignalP"/>
    </source>
</evidence>
<protein>
    <submittedName>
        <fullName evidence="3">Uncharacterized protein</fullName>
    </submittedName>
</protein>
<feature type="region of interest" description="Disordered" evidence="1">
    <location>
        <begin position="127"/>
        <end position="146"/>
    </location>
</feature>
<feature type="chain" id="PRO_5012958094" evidence="2">
    <location>
        <begin position="20"/>
        <end position="146"/>
    </location>
</feature>
<dbReference type="AlphaFoldDB" id="A0A1V9FT34"/>
<dbReference type="OrthoDB" id="673618at2"/>
<dbReference type="RefSeq" id="WP_081150713.1">
    <property type="nucleotide sequence ID" value="NZ_LVYD01000057.1"/>
</dbReference>
<feature type="signal peptide" evidence="2">
    <location>
        <begin position="1"/>
        <end position="19"/>
    </location>
</feature>